<keyword evidence="1" id="KW-0472">Membrane</keyword>
<feature type="transmembrane region" description="Helical" evidence="1">
    <location>
        <begin position="159"/>
        <end position="185"/>
    </location>
</feature>
<proteinExistence type="predicted"/>
<reference evidence="2 3" key="1">
    <citation type="submission" date="2013-08" db="EMBL/GenBank/DDBJ databases">
        <authorList>
            <person name="Weinstock G."/>
            <person name="Sodergren E."/>
            <person name="Wylie T."/>
            <person name="Fulton L."/>
            <person name="Fulton R."/>
            <person name="Fronick C."/>
            <person name="O'Laughlin M."/>
            <person name="Godfrey J."/>
            <person name="Miner T."/>
            <person name="Herter B."/>
            <person name="Appelbaum E."/>
            <person name="Cordes M."/>
            <person name="Lek S."/>
            <person name="Wollam A."/>
            <person name="Pepin K.H."/>
            <person name="Palsikar V.B."/>
            <person name="Mitreva M."/>
            <person name="Wilson R.K."/>
        </authorList>
    </citation>
    <scope>NUCLEOTIDE SEQUENCE [LARGE SCALE GENOMIC DNA]</scope>
    <source>
        <strain evidence="2 3">F0580</strain>
    </source>
</reference>
<feature type="transmembrane region" description="Helical" evidence="1">
    <location>
        <begin position="118"/>
        <end position="139"/>
    </location>
</feature>
<protein>
    <recommendedName>
        <fullName evidence="4">Teichoic acid transporter</fullName>
    </recommendedName>
</protein>
<dbReference type="AlphaFoldDB" id="U1R7L1"/>
<dbReference type="HOGENOM" id="CLU_083547_0_0_11"/>
<dbReference type="EMBL" id="AWSI01000043">
    <property type="protein sequence ID" value="ERH29549.1"/>
    <property type="molecule type" value="Genomic_DNA"/>
</dbReference>
<dbReference type="Proteomes" id="UP000016519">
    <property type="component" value="Unassembled WGS sequence"/>
</dbReference>
<accession>U1R7L1</accession>
<keyword evidence="3" id="KW-1185">Reference proteome</keyword>
<feature type="transmembrane region" description="Helical" evidence="1">
    <location>
        <begin position="88"/>
        <end position="111"/>
    </location>
</feature>
<feature type="transmembrane region" description="Helical" evidence="1">
    <location>
        <begin position="197"/>
        <end position="220"/>
    </location>
</feature>
<evidence type="ECO:0000313" key="2">
    <source>
        <dbReference type="EMBL" id="ERH29549.1"/>
    </source>
</evidence>
<keyword evidence="1" id="KW-0812">Transmembrane</keyword>
<organism evidence="2 3">
    <name type="scientific">Alloscardovia omnicolens F0580</name>
    <dbReference type="NCBI Taxonomy" id="1321816"/>
    <lineage>
        <taxon>Bacteria</taxon>
        <taxon>Bacillati</taxon>
        <taxon>Actinomycetota</taxon>
        <taxon>Actinomycetes</taxon>
        <taxon>Bifidobacteriales</taxon>
        <taxon>Bifidobacteriaceae</taxon>
        <taxon>Alloscardovia</taxon>
    </lineage>
</organism>
<name>U1R7L1_9BIFI</name>
<evidence type="ECO:0000256" key="1">
    <source>
        <dbReference type="SAM" id="Phobius"/>
    </source>
</evidence>
<dbReference type="PATRIC" id="fig|1321816.3.peg.1419"/>
<keyword evidence="1" id="KW-1133">Transmembrane helix</keyword>
<feature type="transmembrane region" description="Helical" evidence="1">
    <location>
        <begin position="50"/>
        <end position="68"/>
    </location>
</feature>
<comment type="caution">
    <text evidence="2">The sequence shown here is derived from an EMBL/GenBank/DDBJ whole genome shotgun (WGS) entry which is preliminary data.</text>
</comment>
<evidence type="ECO:0000313" key="3">
    <source>
        <dbReference type="Proteomes" id="UP000016519"/>
    </source>
</evidence>
<evidence type="ECO:0008006" key="4">
    <source>
        <dbReference type="Google" id="ProtNLM"/>
    </source>
</evidence>
<gene>
    <name evidence="2" type="ORF">HMPREF9244_01611</name>
</gene>
<sequence>MVMVKKKNKRFKQSAKQTVAVDAIIATSTVEQISIADAQRAVKRSNPWKYACVAVLLLAVLTIPYGIGRDIAFHHTADAIWFLSRVQPVGWALISWCVTTITLISLLIAVIESRWCSWGVLAYFAFAVEQLLSGLSILSTKYWWGTKVIFGSSSVYANGINAGIICAMGALGFFLVVYITTLIFIKKTSPLNVFTRSWAALTLFFVVELGGLIVAMFGGFI</sequence>